<evidence type="ECO:0000259" key="1">
    <source>
        <dbReference type="Pfam" id="PF20236"/>
    </source>
</evidence>
<feature type="domain" description="DUF6593" evidence="1">
    <location>
        <begin position="36"/>
        <end position="184"/>
    </location>
</feature>
<dbReference type="Proteomes" id="UP000078397">
    <property type="component" value="Unassembled WGS sequence"/>
</dbReference>
<proteinExistence type="predicted"/>
<dbReference type="GeneID" id="28850491"/>
<accession>A0A179FM37</accession>
<protein>
    <recommendedName>
        <fullName evidence="1">DUF6593 domain-containing protein</fullName>
    </recommendedName>
</protein>
<dbReference type="Pfam" id="PF20236">
    <property type="entry name" value="DUF6593"/>
    <property type="match status" value="1"/>
</dbReference>
<organism evidence="2 3">
    <name type="scientific">Pochonia chlamydosporia 170</name>
    <dbReference type="NCBI Taxonomy" id="1380566"/>
    <lineage>
        <taxon>Eukaryota</taxon>
        <taxon>Fungi</taxon>
        <taxon>Dikarya</taxon>
        <taxon>Ascomycota</taxon>
        <taxon>Pezizomycotina</taxon>
        <taxon>Sordariomycetes</taxon>
        <taxon>Hypocreomycetidae</taxon>
        <taxon>Hypocreales</taxon>
        <taxon>Clavicipitaceae</taxon>
        <taxon>Pochonia</taxon>
    </lineage>
</organism>
<dbReference type="AlphaFoldDB" id="A0A179FM37"/>
<dbReference type="RefSeq" id="XP_018143156.1">
    <property type="nucleotide sequence ID" value="XM_018286497.1"/>
</dbReference>
<dbReference type="KEGG" id="pchm:VFPPC_07677"/>
<gene>
    <name evidence="2" type="ORF">VFPPC_07677</name>
</gene>
<dbReference type="EMBL" id="LSBJ02000004">
    <property type="protein sequence ID" value="OAQ66069.1"/>
    <property type="molecule type" value="Genomic_DNA"/>
</dbReference>
<sequence>MPIPFLEENPDPVHILNISTHMDKTLKALTEKTPQSTKAILYTISQDTLLENMQVRYGPNHHVYGQHAQAGPPIGRVHFHFISSKMELNVHGRDFVMKRRSPIGGHYFTYPGVNEMQWKSTSLVGSGLKLVDSHGRVIACTKKSMMGHVMGSGPSAIHIFDRIDDGFLMDLIVVTGLAAIEYRRQSDEAWSWMKEATG</sequence>
<name>A0A179FM37_METCM</name>
<evidence type="ECO:0000313" key="3">
    <source>
        <dbReference type="Proteomes" id="UP000078397"/>
    </source>
</evidence>
<dbReference type="OrthoDB" id="4725912at2759"/>
<comment type="caution">
    <text evidence="2">The sequence shown here is derived from an EMBL/GenBank/DDBJ whole genome shotgun (WGS) entry which is preliminary data.</text>
</comment>
<evidence type="ECO:0000313" key="2">
    <source>
        <dbReference type="EMBL" id="OAQ66069.1"/>
    </source>
</evidence>
<keyword evidence="3" id="KW-1185">Reference proteome</keyword>
<reference evidence="2 3" key="1">
    <citation type="journal article" date="2016" name="PLoS Pathog.">
        <title>Biosynthesis of antibiotic leucinostatins in bio-control fungus Purpureocillium lilacinum and their inhibition on phytophthora revealed by genome mining.</title>
        <authorList>
            <person name="Wang G."/>
            <person name="Liu Z."/>
            <person name="Lin R."/>
            <person name="Li E."/>
            <person name="Mao Z."/>
            <person name="Ling J."/>
            <person name="Yang Y."/>
            <person name="Yin W.B."/>
            <person name="Xie B."/>
        </authorList>
    </citation>
    <scope>NUCLEOTIDE SEQUENCE [LARGE SCALE GENOMIC DNA]</scope>
    <source>
        <strain evidence="2">170</strain>
    </source>
</reference>
<dbReference type="InterPro" id="IPR046528">
    <property type="entry name" value="DUF6593"/>
</dbReference>